<dbReference type="EMBL" id="BAYX01000013">
    <property type="protein sequence ID" value="GAJ95831.1"/>
    <property type="molecule type" value="Genomic_DNA"/>
</dbReference>
<evidence type="ECO:0000256" key="5">
    <source>
        <dbReference type="ARBA" id="ARBA00022617"/>
    </source>
</evidence>
<organism evidence="15 16">
    <name type="scientific">Rhizobium rhizogenes NBRC 13257</name>
    <dbReference type="NCBI Taxonomy" id="1220581"/>
    <lineage>
        <taxon>Bacteria</taxon>
        <taxon>Pseudomonadati</taxon>
        <taxon>Pseudomonadota</taxon>
        <taxon>Alphaproteobacteria</taxon>
        <taxon>Hyphomicrobiales</taxon>
        <taxon>Rhizobiaceae</taxon>
        <taxon>Rhizobium/Agrobacterium group</taxon>
        <taxon>Rhizobium</taxon>
    </lineage>
</organism>
<evidence type="ECO:0000256" key="10">
    <source>
        <dbReference type="ARBA" id="ARBA00023004"/>
    </source>
</evidence>
<keyword evidence="6 13" id="KW-0812">Transmembrane</keyword>
<dbReference type="GO" id="GO:0022904">
    <property type="term" value="P:respiratory electron transport chain"/>
    <property type="evidence" value="ECO:0007669"/>
    <property type="project" value="InterPro"/>
</dbReference>
<evidence type="ECO:0000256" key="6">
    <source>
        <dbReference type="ARBA" id="ARBA00022692"/>
    </source>
</evidence>
<keyword evidence="9 13" id="KW-1133">Transmembrane helix</keyword>
<dbReference type="Gene3D" id="1.20.950.20">
    <property type="entry name" value="Transmembrane di-heme cytochromes, Chain C"/>
    <property type="match status" value="1"/>
</dbReference>
<dbReference type="Pfam" id="PF01292">
    <property type="entry name" value="Ni_hydr_CYTB"/>
    <property type="match status" value="1"/>
</dbReference>
<evidence type="ECO:0000259" key="14">
    <source>
        <dbReference type="Pfam" id="PF01292"/>
    </source>
</evidence>
<dbReference type="Proteomes" id="UP000026941">
    <property type="component" value="Unassembled WGS sequence"/>
</dbReference>
<dbReference type="GO" id="GO:0009055">
    <property type="term" value="F:electron transfer activity"/>
    <property type="evidence" value="ECO:0007669"/>
    <property type="project" value="InterPro"/>
</dbReference>
<dbReference type="PANTHER" id="PTHR30529:SF1">
    <property type="entry name" value="CYTOCHROME B561 HOMOLOG 2"/>
    <property type="match status" value="1"/>
</dbReference>
<keyword evidence="11 13" id="KW-0472">Membrane</keyword>
<dbReference type="GO" id="GO:0046872">
    <property type="term" value="F:metal ion binding"/>
    <property type="evidence" value="ECO:0007669"/>
    <property type="project" value="UniProtKB-KW"/>
</dbReference>
<evidence type="ECO:0000256" key="12">
    <source>
        <dbReference type="ARBA" id="ARBA00037975"/>
    </source>
</evidence>
<feature type="transmembrane region" description="Helical" evidence="13">
    <location>
        <begin position="152"/>
        <end position="175"/>
    </location>
</feature>
<keyword evidence="8" id="KW-0249">Electron transport</keyword>
<dbReference type="InterPro" id="IPR052168">
    <property type="entry name" value="Cytochrome_b561_oxidase"/>
</dbReference>
<dbReference type="GO" id="GO:0020037">
    <property type="term" value="F:heme binding"/>
    <property type="evidence" value="ECO:0007669"/>
    <property type="project" value="TreeGrafter"/>
</dbReference>
<dbReference type="PANTHER" id="PTHR30529">
    <property type="entry name" value="CYTOCHROME B561"/>
    <property type="match status" value="1"/>
</dbReference>
<comment type="subcellular location">
    <subcellularLocation>
        <location evidence="2">Cell membrane</location>
        <topology evidence="2">Multi-pass membrane protein</topology>
    </subcellularLocation>
</comment>
<comment type="similarity">
    <text evidence="12">Belongs to the cytochrome b561 family.</text>
</comment>
<dbReference type="InterPro" id="IPR011577">
    <property type="entry name" value="Cyt_b561_bac/Ni-Hgenase"/>
</dbReference>
<keyword evidence="4" id="KW-1003">Cell membrane</keyword>
<feature type="transmembrane region" description="Helical" evidence="13">
    <location>
        <begin position="21"/>
        <end position="41"/>
    </location>
</feature>
<comment type="cofactor">
    <cofactor evidence="1">
        <name>heme b</name>
        <dbReference type="ChEBI" id="CHEBI:60344"/>
    </cofactor>
</comment>
<keyword evidence="5" id="KW-0349">Heme</keyword>
<feature type="domain" description="Cytochrome b561 bacterial/Ni-hydrogenase" evidence="14">
    <location>
        <begin position="15"/>
        <end position="185"/>
    </location>
</feature>
<feature type="transmembrane region" description="Helical" evidence="13">
    <location>
        <begin position="53"/>
        <end position="75"/>
    </location>
</feature>
<sequence length="187" mass="20946">MSNFNRATADERATRYDPFTIALHWLTALLVLTLFVMAQVWDFADRGTPLRLGLISLHVSLGILLAVVLVLRIVWRLLTYRRTAPAVSGLQHVASTLVHLVLYALMISQVSYGFLMRWASASDPEFFGLFSIPPFVIVDPATRRLFSELHSATAWAIIAIAGIHAVAALVHHYVLRDRVLARMMPAR</sequence>
<protein>
    <submittedName>
        <fullName evidence="15">Cytochrome b561</fullName>
    </submittedName>
</protein>
<reference evidence="15 16" key="1">
    <citation type="submission" date="2014-05" db="EMBL/GenBank/DDBJ databases">
        <title>Whole genome shotgun sequence of Rhizobium rhizogenes NBRC 13257.</title>
        <authorList>
            <person name="Katano-Makiyama Y."/>
            <person name="Hosoyama A."/>
            <person name="Hashimoto M."/>
            <person name="Hosoyama Y."/>
            <person name="Noguchi M."/>
            <person name="Tsuchikane K."/>
            <person name="Kimura A."/>
            <person name="Ohji S."/>
            <person name="Ichikawa N."/>
            <person name="Yamazoe A."/>
            <person name="Fujita N."/>
        </authorList>
    </citation>
    <scope>NUCLEOTIDE SEQUENCE [LARGE SCALE GENOMIC DNA]</scope>
    <source>
        <strain evidence="15 16">NBRC 13257</strain>
    </source>
</reference>
<evidence type="ECO:0000256" key="3">
    <source>
        <dbReference type="ARBA" id="ARBA00022448"/>
    </source>
</evidence>
<evidence type="ECO:0000256" key="7">
    <source>
        <dbReference type="ARBA" id="ARBA00022723"/>
    </source>
</evidence>
<keyword evidence="3" id="KW-0813">Transport</keyword>
<evidence type="ECO:0000256" key="13">
    <source>
        <dbReference type="SAM" id="Phobius"/>
    </source>
</evidence>
<dbReference type="GO" id="GO:0005886">
    <property type="term" value="C:plasma membrane"/>
    <property type="evidence" value="ECO:0007669"/>
    <property type="project" value="UniProtKB-SubCell"/>
</dbReference>
<evidence type="ECO:0000256" key="11">
    <source>
        <dbReference type="ARBA" id="ARBA00023136"/>
    </source>
</evidence>
<dbReference type="InterPro" id="IPR016174">
    <property type="entry name" value="Di-haem_cyt_TM"/>
</dbReference>
<gene>
    <name evidence="15" type="ORF">RRH01S_13_01920</name>
</gene>
<evidence type="ECO:0000256" key="1">
    <source>
        <dbReference type="ARBA" id="ARBA00001970"/>
    </source>
</evidence>
<comment type="caution">
    <text evidence="15">The sequence shown here is derived from an EMBL/GenBank/DDBJ whole genome shotgun (WGS) entry which is preliminary data.</text>
</comment>
<evidence type="ECO:0000256" key="9">
    <source>
        <dbReference type="ARBA" id="ARBA00022989"/>
    </source>
</evidence>
<feature type="transmembrane region" description="Helical" evidence="13">
    <location>
        <begin position="96"/>
        <end position="115"/>
    </location>
</feature>
<evidence type="ECO:0000313" key="15">
    <source>
        <dbReference type="EMBL" id="GAJ95831.1"/>
    </source>
</evidence>
<dbReference type="RefSeq" id="WP_042475400.1">
    <property type="nucleotide sequence ID" value="NZ_BAYX01000013.1"/>
</dbReference>
<dbReference type="AlphaFoldDB" id="A0AA87U6L4"/>
<evidence type="ECO:0000313" key="16">
    <source>
        <dbReference type="Proteomes" id="UP000026941"/>
    </source>
</evidence>
<keyword evidence="7" id="KW-0479">Metal-binding</keyword>
<dbReference type="SUPFAM" id="SSF81342">
    <property type="entry name" value="Transmembrane di-heme cytochromes"/>
    <property type="match status" value="1"/>
</dbReference>
<evidence type="ECO:0000256" key="8">
    <source>
        <dbReference type="ARBA" id="ARBA00022982"/>
    </source>
</evidence>
<name>A0AA87U6L4_RHIRH</name>
<keyword evidence="10" id="KW-0408">Iron</keyword>
<proteinExistence type="inferred from homology"/>
<evidence type="ECO:0000256" key="4">
    <source>
        <dbReference type="ARBA" id="ARBA00022475"/>
    </source>
</evidence>
<accession>A0AA87U6L4</accession>
<evidence type="ECO:0000256" key="2">
    <source>
        <dbReference type="ARBA" id="ARBA00004651"/>
    </source>
</evidence>